<proteinExistence type="predicted"/>
<sequence>MGFLDKVKGLLKGNETEPTQTDEAEVTATGRVLDDHPSAKISSDDVVIYDEPNVVLMDLIE</sequence>
<name>A0A7G2JWU5_HAEIF</name>
<feature type="region of interest" description="Disordered" evidence="1">
    <location>
        <begin position="1"/>
        <end position="25"/>
    </location>
</feature>
<comment type="caution">
    <text evidence="2">The sequence shown here is derived from an EMBL/GenBank/DDBJ whole genome shotgun (WGS) entry which is preliminary data.</text>
</comment>
<dbReference type="AlphaFoldDB" id="A0A7G2JWU5"/>
<evidence type="ECO:0000256" key="1">
    <source>
        <dbReference type="SAM" id="MobiDB-lite"/>
    </source>
</evidence>
<gene>
    <name evidence="2" type="ORF">HAINFHK1212_1405</name>
</gene>
<accession>A0A7G2JWU5</accession>
<dbReference type="EMBL" id="ABFC01001062">
    <property type="protein sequence ID" value="EFA27903.1"/>
    <property type="molecule type" value="Genomic_DNA"/>
</dbReference>
<reference evidence="2" key="1">
    <citation type="journal article" date="2010" name="Genomics">
        <title>Tracing phylogenomic events leading to diversity of Haemophilus influenzae and the emergence of Brazilian Purpuric Fever (BPF)-associated clones.</title>
        <authorList>
            <person name="Papazisi L."/>
            <person name="Ratnayake S."/>
            <person name="Remortel B.G."/>
            <person name="Bock G.R."/>
            <person name="Liang W."/>
            <person name="Saeed A.I."/>
            <person name="Liu J."/>
            <person name="Fleischmann R.D."/>
            <person name="Kilian M."/>
            <person name="Peterson S.N."/>
        </authorList>
    </citation>
    <scope>NUCLEOTIDE SEQUENCE [LARGE SCALE GENOMIC DNA]</scope>
    <source>
        <strain evidence="2">HK1212</strain>
    </source>
</reference>
<protein>
    <submittedName>
        <fullName evidence="2">Uncharacterized protein</fullName>
    </submittedName>
</protein>
<evidence type="ECO:0000313" key="2">
    <source>
        <dbReference type="EMBL" id="EFA27903.1"/>
    </source>
</evidence>
<organism evidence="2">
    <name type="scientific">Haemophilus influenzae HK1212</name>
    <dbReference type="NCBI Taxonomy" id="456482"/>
    <lineage>
        <taxon>Bacteria</taxon>
        <taxon>Pseudomonadati</taxon>
        <taxon>Pseudomonadota</taxon>
        <taxon>Gammaproteobacteria</taxon>
        <taxon>Pasteurellales</taxon>
        <taxon>Pasteurellaceae</taxon>
        <taxon>Haemophilus</taxon>
    </lineage>
</organism>